<dbReference type="EMBL" id="KV454444">
    <property type="protein sequence ID" value="ODQ76992.1"/>
    <property type="molecule type" value="Genomic_DNA"/>
</dbReference>
<evidence type="ECO:0000313" key="8">
    <source>
        <dbReference type="EMBL" id="ODQ76992.1"/>
    </source>
</evidence>
<evidence type="ECO:0000256" key="5">
    <source>
        <dbReference type="SAM" id="Coils"/>
    </source>
</evidence>
<dbReference type="InterPro" id="IPR000727">
    <property type="entry name" value="T_SNARE_dom"/>
</dbReference>
<reference evidence="9" key="1">
    <citation type="submission" date="2016-05" db="EMBL/GenBank/DDBJ databases">
        <title>Comparative genomics of biotechnologically important yeasts.</title>
        <authorList>
            <consortium name="DOE Joint Genome Institute"/>
            <person name="Riley R."/>
            <person name="Haridas S."/>
            <person name="Wolfe K.H."/>
            <person name="Lopes M.R."/>
            <person name="Hittinger C.T."/>
            <person name="Goker M."/>
            <person name="Salamov A."/>
            <person name="Wisecaver J."/>
            <person name="Long T.M."/>
            <person name="Aerts A.L."/>
            <person name="Barry K."/>
            <person name="Choi C."/>
            <person name="Clum A."/>
            <person name="Coughlan A.Y."/>
            <person name="Deshpande S."/>
            <person name="Douglass A.P."/>
            <person name="Hanson S.J."/>
            <person name="Klenk H.-P."/>
            <person name="Labutti K."/>
            <person name="Lapidus A."/>
            <person name="Lindquist E."/>
            <person name="Lipzen A."/>
            <person name="Meier-Kolthoff J.P."/>
            <person name="Ohm R.A."/>
            <person name="Otillar R.P."/>
            <person name="Pangilinan J."/>
            <person name="Peng Y."/>
            <person name="Rokas A."/>
            <person name="Rosa C.A."/>
            <person name="Scheuner C."/>
            <person name="Sibirny A.A."/>
            <person name="Slot J.C."/>
            <person name="Stielow J.B."/>
            <person name="Sun H."/>
            <person name="Kurtzman C.P."/>
            <person name="Blackwell M."/>
            <person name="Grigoriev I.V."/>
            <person name="Jeffries T.W."/>
        </authorList>
    </citation>
    <scope>NUCLEOTIDE SEQUENCE [LARGE SCALE GENOMIC DNA]</scope>
    <source>
        <strain evidence="9">NRRL Y-12698</strain>
    </source>
</reference>
<dbReference type="InterPro" id="IPR036871">
    <property type="entry name" value="PX_dom_sf"/>
</dbReference>
<dbReference type="SMART" id="SM00312">
    <property type="entry name" value="PX"/>
    <property type="match status" value="1"/>
</dbReference>
<evidence type="ECO:0000259" key="6">
    <source>
        <dbReference type="PROSITE" id="PS50192"/>
    </source>
</evidence>
<dbReference type="PROSITE" id="PS50195">
    <property type="entry name" value="PX"/>
    <property type="match status" value="1"/>
</dbReference>
<protein>
    <recommendedName>
        <fullName evidence="10">PX domain-containing protein</fullName>
    </recommendedName>
</protein>
<dbReference type="GO" id="GO:0007034">
    <property type="term" value="P:vacuolar transport"/>
    <property type="evidence" value="ECO:0007669"/>
    <property type="project" value="UniProtKB-ARBA"/>
</dbReference>
<dbReference type="STRING" id="984486.A0A1E3QIV0"/>
<keyword evidence="2" id="KW-0926">Vacuole</keyword>
<dbReference type="SUPFAM" id="SSF64268">
    <property type="entry name" value="PX domain"/>
    <property type="match status" value="1"/>
</dbReference>
<gene>
    <name evidence="8" type="ORF">BABINDRAFT_163894</name>
</gene>
<evidence type="ECO:0000256" key="4">
    <source>
        <dbReference type="ARBA" id="ARBA00054927"/>
    </source>
</evidence>
<sequence length="329" mass="37385">MTLARPVSIPETLVEGSYTIYKIHTKLPLRNIILEKRYSEFASLRAQLEDEASSPIPYRLPPKTLLGFRKSTDRVTAERQVSLANWLNELWNDARYCNLKGFKDFLKLPATFDPTKQKPNAFVSKGAVSLGLLKEVDPKSVTPEAWLLQLRDLKKLVYDAKTALHAGETIEARRLDLLVAKNMKLLDASLAYIDAESKLSKSEISRRWGLLRGVEKDRVIAEDSQPRQELFGTSRRILGGPSLFRPEETAQTLPHNNQTLLQVHKQVMSEQDLELKSLQTLVSKQKHMAVAINEEIAQQNELLDELDEGLDTTEKKLKYARKKTGQILN</sequence>
<evidence type="ECO:0000256" key="2">
    <source>
        <dbReference type="ARBA" id="ARBA00022554"/>
    </source>
</evidence>
<evidence type="ECO:0000256" key="3">
    <source>
        <dbReference type="ARBA" id="ARBA00023054"/>
    </source>
</evidence>
<feature type="domain" description="PX" evidence="7">
    <location>
        <begin position="1"/>
        <end position="116"/>
    </location>
</feature>
<dbReference type="GeneID" id="30148023"/>
<evidence type="ECO:0000313" key="9">
    <source>
        <dbReference type="Proteomes" id="UP000094336"/>
    </source>
</evidence>
<dbReference type="Pfam" id="PF00787">
    <property type="entry name" value="PX"/>
    <property type="match status" value="1"/>
</dbReference>
<keyword evidence="9" id="KW-1185">Reference proteome</keyword>
<dbReference type="FunFam" id="1.20.5.110:FF:000058">
    <property type="entry name" value="VAM7p Vacuolar SNARE protein"/>
    <property type="match status" value="1"/>
</dbReference>
<dbReference type="GO" id="GO:0097576">
    <property type="term" value="P:vacuole fusion"/>
    <property type="evidence" value="ECO:0007669"/>
    <property type="project" value="UniProtKB-ARBA"/>
</dbReference>
<dbReference type="GO" id="GO:0035091">
    <property type="term" value="F:phosphatidylinositol binding"/>
    <property type="evidence" value="ECO:0007669"/>
    <property type="project" value="InterPro"/>
</dbReference>
<dbReference type="CDD" id="cd15858">
    <property type="entry name" value="SNARE_VAM7"/>
    <property type="match status" value="1"/>
</dbReference>
<dbReference type="GO" id="GO:0016192">
    <property type="term" value="P:vesicle-mediated transport"/>
    <property type="evidence" value="ECO:0007669"/>
    <property type="project" value="UniProtKB-ARBA"/>
</dbReference>
<comment type="function">
    <text evidence="4">Essential for proper morphogenesis of the vacuole. May exist as structural reinforcement on the surface of the vacuolar membrane and be required for maintenance against rupture by osmotic pressure.</text>
</comment>
<dbReference type="AlphaFoldDB" id="A0A1E3QIV0"/>
<feature type="coiled-coil region" evidence="5">
    <location>
        <begin position="289"/>
        <end position="323"/>
    </location>
</feature>
<dbReference type="GO" id="GO:0000329">
    <property type="term" value="C:fungal-type vacuole membrane"/>
    <property type="evidence" value="ECO:0007669"/>
    <property type="project" value="UniProtKB-ARBA"/>
</dbReference>
<dbReference type="Gene3D" id="3.30.1520.10">
    <property type="entry name" value="Phox-like domain"/>
    <property type="match status" value="1"/>
</dbReference>
<evidence type="ECO:0000259" key="7">
    <source>
        <dbReference type="PROSITE" id="PS50195"/>
    </source>
</evidence>
<comment type="subcellular location">
    <subcellularLocation>
        <location evidence="1">Vacuole</location>
    </subcellularLocation>
</comment>
<evidence type="ECO:0008006" key="10">
    <source>
        <dbReference type="Google" id="ProtNLM"/>
    </source>
</evidence>
<dbReference type="SMART" id="SM00397">
    <property type="entry name" value="t_SNARE"/>
    <property type="match status" value="1"/>
</dbReference>
<feature type="domain" description="T-SNARE coiled-coil homology" evidence="6">
    <location>
        <begin position="265"/>
        <end position="327"/>
    </location>
</feature>
<dbReference type="InterPro" id="IPR001683">
    <property type="entry name" value="PX_dom"/>
</dbReference>
<dbReference type="SUPFAM" id="SSF58038">
    <property type="entry name" value="SNARE fusion complex"/>
    <property type="match status" value="1"/>
</dbReference>
<dbReference type="PROSITE" id="PS50192">
    <property type="entry name" value="T_SNARE"/>
    <property type="match status" value="1"/>
</dbReference>
<dbReference type="Gene3D" id="1.20.5.110">
    <property type="match status" value="1"/>
</dbReference>
<accession>A0A1E3QIV0</accession>
<organism evidence="8 9">
    <name type="scientific">Babjeviella inositovora NRRL Y-12698</name>
    <dbReference type="NCBI Taxonomy" id="984486"/>
    <lineage>
        <taxon>Eukaryota</taxon>
        <taxon>Fungi</taxon>
        <taxon>Dikarya</taxon>
        <taxon>Ascomycota</taxon>
        <taxon>Saccharomycotina</taxon>
        <taxon>Pichiomycetes</taxon>
        <taxon>Serinales incertae sedis</taxon>
        <taxon>Babjeviella</taxon>
    </lineage>
</organism>
<keyword evidence="3 5" id="KW-0175">Coiled coil</keyword>
<evidence type="ECO:0000256" key="1">
    <source>
        <dbReference type="ARBA" id="ARBA00004116"/>
    </source>
</evidence>
<dbReference type="Proteomes" id="UP000094336">
    <property type="component" value="Unassembled WGS sequence"/>
</dbReference>
<dbReference type="RefSeq" id="XP_018982320.1">
    <property type="nucleotide sequence ID" value="XM_019130170.1"/>
</dbReference>
<proteinExistence type="predicted"/>
<name>A0A1E3QIV0_9ASCO</name>
<dbReference type="OrthoDB" id="428895at2759"/>